<gene>
    <name evidence="1" type="ORF">DPMN_146094</name>
</gene>
<evidence type="ECO:0000313" key="2">
    <source>
        <dbReference type="Proteomes" id="UP000828390"/>
    </source>
</evidence>
<sequence length="140" mass="16034">MEICTIMNRLGYGEEIRRRRVEKFMEFDRLRNARGGITTITSGSKAEGLTCYFESHWDTLLVLNDVICVEAGTNLHTLQEYIEVYRMDTLANSGYCILFLQKPSPRPLTVITNSLCENEYGDVILCSGLLLDELSKFFFS</sequence>
<proteinExistence type="predicted"/>
<reference evidence="1" key="2">
    <citation type="submission" date="2020-11" db="EMBL/GenBank/DDBJ databases">
        <authorList>
            <person name="McCartney M.A."/>
            <person name="Auch B."/>
            <person name="Kono T."/>
            <person name="Mallez S."/>
            <person name="Becker A."/>
            <person name="Gohl D.M."/>
            <person name="Silverstein K.A.T."/>
            <person name="Koren S."/>
            <person name="Bechman K.B."/>
            <person name="Herman A."/>
            <person name="Abrahante J.E."/>
            <person name="Garbe J."/>
        </authorList>
    </citation>
    <scope>NUCLEOTIDE SEQUENCE</scope>
    <source>
        <strain evidence="1">Duluth1</strain>
        <tissue evidence="1">Whole animal</tissue>
    </source>
</reference>
<dbReference type="AlphaFoldDB" id="A0A9D4F7Z6"/>
<organism evidence="1 2">
    <name type="scientific">Dreissena polymorpha</name>
    <name type="common">Zebra mussel</name>
    <name type="synonym">Mytilus polymorpha</name>
    <dbReference type="NCBI Taxonomy" id="45954"/>
    <lineage>
        <taxon>Eukaryota</taxon>
        <taxon>Metazoa</taxon>
        <taxon>Spiralia</taxon>
        <taxon>Lophotrochozoa</taxon>
        <taxon>Mollusca</taxon>
        <taxon>Bivalvia</taxon>
        <taxon>Autobranchia</taxon>
        <taxon>Heteroconchia</taxon>
        <taxon>Euheterodonta</taxon>
        <taxon>Imparidentia</taxon>
        <taxon>Neoheterodontei</taxon>
        <taxon>Myida</taxon>
        <taxon>Dreissenoidea</taxon>
        <taxon>Dreissenidae</taxon>
        <taxon>Dreissena</taxon>
    </lineage>
</organism>
<name>A0A9D4F7Z6_DREPO</name>
<evidence type="ECO:0000313" key="1">
    <source>
        <dbReference type="EMBL" id="KAH3792598.1"/>
    </source>
</evidence>
<accession>A0A9D4F7Z6</accession>
<protein>
    <submittedName>
        <fullName evidence="1">Uncharacterized protein</fullName>
    </submittedName>
</protein>
<dbReference type="Proteomes" id="UP000828390">
    <property type="component" value="Unassembled WGS sequence"/>
</dbReference>
<reference evidence="1" key="1">
    <citation type="journal article" date="2019" name="bioRxiv">
        <title>The Genome of the Zebra Mussel, Dreissena polymorpha: A Resource for Invasive Species Research.</title>
        <authorList>
            <person name="McCartney M.A."/>
            <person name="Auch B."/>
            <person name="Kono T."/>
            <person name="Mallez S."/>
            <person name="Zhang Y."/>
            <person name="Obille A."/>
            <person name="Becker A."/>
            <person name="Abrahante J.E."/>
            <person name="Garbe J."/>
            <person name="Badalamenti J.P."/>
            <person name="Herman A."/>
            <person name="Mangelson H."/>
            <person name="Liachko I."/>
            <person name="Sullivan S."/>
            <person name="Sone E.D."/>
            <person name="Koren S."/>
            <person name="Silverstein K.A.T."/>
            <person name="Beckman K.B."/>
            <person name="Gohl D.M."/>
        </authorList>
    </citation>
    <scope>NUCLEOTIDE SEQUENCE</scope>
    <source>
        <strain evidence="1">Duluth1</strain>
        <tissue evidence="1">Whole animal</tissue>
    </source>
</reference>
<comment type="caution">
    <text evidence="1">The sequence shown here is derived from an EMBL/GenBank/DDBJ whole genome shotgun (WGS) entry which is preliminary data.</text>
</comment>
<dbReference type="EMBL" id="JAIWYP010000007">
    <property type="protein sequence ID" value="KAH3792598.1"/>
    <property type="molecule type" value="Genomic_DNA"/>
</dbReference>
<keyword evidence="2" id="KW-1185">Reference proteome</keyword>